<evidence type="ECO:0000313" key="4">
    <source>
        <dbReference type="Proteomes" id="UP000016646"/>
    </source>
</evidence>
<dbReference type="RefSeq" id="WP_021331312.1">
    <property type="nucleotide sequence ID" value="NZ_AUZJ01000061.1"/>
</dbReference>
<dbReference type="Proteomes" id="UP000016412">
    <property type="component" value="Unassembled WGS sequence"/>
</dbReference>
<protein>
    <submittedName>
        <fullName evidence="1">Uncharacterized protein</fullName>
    </submittedName>
</protein>
<dbReference type="STRING" id="1125725.HMPREF1325_0746"/>
<evidence type="ECO:0000313" key="2">
    <source>
        <dbReference type="EMBL" id="ERK01538.1"/>
    </source>
</evidence>
<dbReference type="PATRIC" id="fig|1125725.3.peg.2345"/>
<proteinExistence type="predicted"/>
<dbReference type="EMBL" id="AVQI01000056">
    <property type="protein sequence ID" value="ERK01538.1"/>
    <property type="molecule type" value="Genomic_DNA"/>
</dbReference>
<comment type="caution">
    <text evidence="1">The sequence shown here is derived from an EMBL/GenBank/DDBJ whole genome shotgun (WGS) entry which is preliminary data.</text>
</comment>
<dbReference type="EMBL" id="AUZJ01000061">
    <property type="protein sequence ID" value="ERF59705.1"/>
    <property type="molecule type" value="Genomic_DNA"/>
</dbReference>
<evidence type="ECO:0000313" key="3">
    <source>
        <dbReference type="Proteomes" id="UP000016412"/>
    </source>
</evidence>
<sequence length="161" mass="18581">MTVLLGIIASLVFSAAVVSVVVNVREWKWRADIQTYEGAKKLDKLGYEKLILERYRAKSHHRTYRSESDYIAVPLDAPMREGRKLKENWIAINGLSSIVDGSVFASDPPFDELRLYGIKDGVRRLVRKYAYYPENYRDIKARVEAYNAQRDALRRTTKALP</sequence>
<accession>U1GNX9</accession>
<dbReference type="AlphaFoldDB" id="U1GNX9"/>
<name>U1GNX9_TRESO</name>
<evidence type="ECO:0000313" key="1">
    <source>
        <dbReference type="EMBL" id="ERF59705.1"/>
    </source>
</evidence>
<organism evidence="1 3">
    <name type="scientific">Treponema socranskii subsp. socranskii VPI DR56BR1116 = ATCC 35536</name>
    <dbReference type="NCBI Taxonomy" id="1125725"/>
    <lineage>
        <taxon>Bacteria</taxon>
        <taxon>Pseudomonadati</taxon>
        <taxon>Spirochaetota</taxon>
        <taxon>Spirochaetia</taxon>
        <taxon>Spirochaetales</taxon>
        <taxon>Treponemataceae</taxon>
        <taxon>Treponema</taxon>
    </lineage>
</organism>
<dbReference type="Proteomes" id="UP000016646">
    <property type="component" value="Unassembled WGS sequence"/>
</dbReference>
<keyword evidence="4" id="KW-1185">Reference proteome</keyword>
<reference evidence="3 4" key="1">
    <citation type="submission" date="2013-08" db="EMBL/GenBank/DDBJ databases">
        <authorList>
            <person name="Durkin A.S."/>
            <person name="Haft D.R."/>
            <person name="McCorrison J."/>
            <person name="Torralba M."/>
            <person name="Gillis M."/>
            <person name="Haft D.H."/>
            <person name="Methe B."/>
            <person name="Sutton G."/>
            <person name="Nelson K.E."/>
        </authorList>
    </citation>
    <scope>NUCLEOTIDE SEQUENCE [LARGE SCALE GENOMIC DNA]</scope>
    <source>
        <strain evidence="2 4">ATCC 35536</strain>
        <strain evidence="1 3">VPI DR56BR1116</strain>
    </source>
</reference>
<gene>
    <name evidence="2" type="ORF">HMPREF0860_1435</name>
    <name evidence="1" type="ORF">HMPREF1325_0746</name>
</gene>